<dbReference type="HOGENOM" id="CLU_063016_0_0_6"/>
<keyword evidence="3" id="KW-0460">Magnesium</keyword>
<dbReference type="GO" id="GO:0051479">
    <property type="term" value="P:mannosylglycerate biosynthetic process"/>
    <property type="evidence" value="ECO:0007669"/>
    <property type="project" value="InterPro"/>
</dbReference>
<evidence type="ECO:0000313" key="4">
    <source>
        <dbReference type="EMBL" id="AEP29860.1"/>
    </source>
</evidence>
<organism evidence="4 5">
    <name type="scientific">Glaciecola nitratireducens (strain JCM 12485 / KCTC 12276 / FR1064)</name>
    <dbReference type="NCBI Taxonomy" id="1085623"/>
    <lineage>
        <taxon>Bacteria</taxon>
        <taxon>Pseudomonadati</taxon>
        <taxon>Pseudomonadota</taxon>
        <taxon>Gammaproteobacteria</taxon>
        <taxon>Alteromonadales</taxon>
        <taxon>Alteromonadaceae</taxon>
        <taxon>Brumicola</taxon>
    </lineage>
</organism>
<dbReference type="eggNOG" id="COG3769">
    <property type="taxonomic scope" value="Bacteria"/>
</dbReference>
<dbReference type="InterPro" id="IPR023214">
    <property type="entry name" value="HAD_sf"/>
</dbReference>
<dbReference type="InterPro" id="IPR006381">
    <property type="entry name" value="HAD-SF-IIB-MPGP"/>
</dbReference>
<dbReference type="Proteomes" id="UP000009282">
    <property type="component" value="Chromosome"/>
</dbReference>
<keyword evidence="1" id="KW-0479">Metal-binding</keyword>
<dbReference type="RefSeq" id="WP_014108734.1">
    <property type="nucleotide sequence ID" value="NC_016041.1"/>
</dbReference>
<keyword evidence="2" id="KW-0378">Hydrolase</keyword>
<accession>G4QGR5</accession>
<dbReference type="GO" id="GO:0005829">
    <property type="term" value="C:cytosol"/>
    <property type="evidence" value="ECO:0007669"/>
    <property type="project" value="TreeGrafter"/>
</dbReference>
<dbReference type="Gene3D" id="3.30.980.20">
    <property type="entry name" value="Putative mannosyl-3-phosphoglycerate phosphatase, domain 2"/>
    <property type="match status" value="1"/>
</dbReference>
<evidence type="ECO:0000256" key="1">
    <source>
        <dbReference type="ARBA" id="ARBA00022723"/>
    </source>
</evidence>
<dbReference type="PANTHER" id="PTHR10000">
    <property type="entry name" value="PHOSPHOSERINE PHOSPHATASE"/>
    <property type="match status" value="1"/>
</dbReference>
<evidence type="ECO:0000256" key="2">
    <source>
        <dbReference type="ARBA" id="ARBA00022801"/>
    </source>
</evidence>
<dbReference type="InterPro" id="IPR036412">
    <property type="entry name" value="HAD-like_sf"/>
</dbReference>
<dbReference type="KEGG" id="gni:GNIT_1747"/>
<evidence type="ECO:0000256" key="3">
    <source>
        <dbReference type="ARBA" id="ARBA00022842"/>
    </source>
</evidence>
<dbReference type="GO" id="GO:0000287">
    <property type="term" value="F:magnesium ion binding"/>
    <property type="evidence" value="ECO:0007669"/>
    <property type="project" value="TreeGrafter"/>
</dbReference>
<name>G4QGR5_GLANF</name>
<evidence type="ECO:0000313" key="5">
    <source>
        <dbReference type="Proteomes" id="UP000009282"/>
    </source>
</evidence>
<dbReference type="STRING" id="1085623.GNIT_1747"/>
<dbReference type="PANTHER" id="PTHR10000:SF8">
    <property type="entry name" value="HAD SUPERFAMILY HYDROLASE-LIKE, TYPE 3"/>
    <property type="match status" value="1"/>
</dbReference>
<dbReference type="Gene3D" id="3.40.50.1000">
    <property type="entry name" value="HAD superfamily/HAD-like"/>
    <property type="match status" value="1"/>
</dbReference>
<dbReference type="EMBL" id="CP003060">
    <property type="protein sequence ID" value="AEP29860.1"/>
    <property type="molecule type" value="Genomic_DNA"/>
</dbReference>
<keyword evidence="5" id="KW-1185">Reference proteome</keyword>
<dbReference type="SUPFAM" id="SSF56784">
    <property type="entry name" value="HAD-like"/>
    <property type="match status" value="1"/>
</dbReference>
<sequence length="294" mass="33150">MQSELISKYNRQVLIFTDLDGTLLDHYSYEHEDAKACMERLLGHGIPIIPNTSKTFAELITLRKRLGLNGPFIVENGAAIFINKNFLPEKPKGAVWQDGFWVKSFSSKRNYWLGLIKKISPEHGHLFESFANMSLERIVETTGLEESDALLSSQRQFGEPLLWKGTEEQLESFILMLRRLGAHPVKGGRFLHVGGDCNKGIALTWLLKEYQRQHRNVTVSTIALGDGKNDVAMLEIADTAVRIASPVHEPPELERTLKLYTSNKLGPKGWTEVLDQLIPESVFFSSSKTPDKTT</sequence>
<gene>
    <name evidence="4" type="ordered locus">GNIT_1747</name>
</gene>
<dbReference type="SFLD" id="SFLDS00003">
    <property type="entry name" value="Haloacid_Dehalogenase"/>
    <property type="match status" value="1"/>
</dbReference>
<reference evidence="4 5" key="1">
    <citation type="journal article" date="2011" name="J. Bacteriol.">
        <title>Complete genome sequence of seawater bacterium Glaciecola nitratireducens FR1064T.</title>
        <authorList>
            <person name="Bian F."/>
            <person name="Qin Q.L."/>
            <person name="Xie B.B."/>
            <person name="Shu Y.L."/>
            <person name="Zhang X.Y."/>
            <person name="Yu Y."/>
            <person name="Chen B."/>
            <person name="Chen X.L."/>
            <person name="Zhou B.C."/>
            <person name="Zhang Y.Z."/>
        </authorList>
    </citation>
    <scope>NUCLEOTIDE SEQUENCE [LARGE SCALE GENOMIC DNA]</scope>
    <source>
        <strain evidence="5">JCM 12485 / KCTC 12276 / FR1064</strain>
    </source>
</reference>
<dbReference type="NCBIfam" id="TIGR01484">
    <property type="entry name" value="HAD-SF-IIB"/>
    <property type="match status" value="1"/>
</dbReference>
<dbReference type="Pfam" id="PF08282">
    <property type="entry name" value="Hydrolase_3"/>
    <property type="match status" value="2"/>
</dbReference>
<dbReference type="SFLD" id="SFLDG01142">
    <property type="entry name" value="C2.B.2:_Mannosyl-3-phosphoglyc"/>
    <property type="match status" value="1"/>
</dbReference>
<dbReference type="NCBIfam" id="NF001218">
    <property type="entry name" value="PRK00192.1-5"/>
    <property type="match status" value="1"/>
</dbReference>
<protein>
    <submittedName>
        <fullName evidence="4">Mannosyl-3-phosphoglycerate phosphatase</fullName>
    </submittedName>
</protein>
<dbReference type="NCBIfam" id="TIGR01486">
    <property type="entry name" value="HAD-SF-IIB-MPGP"/>
    <property type="match status" value="1"/>
</dbReference>
<dbReference type="SFLD" id="SFLDG01140">
    <property type="entry name" value="C2.B:_Phosphomannomutase_and_P"/>
    <property type="match status" value="1"/>
</dbReference>
<dbReference type="OrthoDB" id="193379at2"/>
<dbReference type="GO" id="GO:0050531">
    <property type="term" value="F:mannosyl-3-phosphoglycerate phosphatase activity"/>
    <property type="evidence" value="ECO:0007669"/>
    <property type="project" value="InterPro"/>
</dbReference>
<dbReference type="InterPro" id="IPR006379">
    <property type="entry name" value="HAD-SF_hydro_IIB"/>
</dbReference>
<dbReference type="AlphaFoldDB" id="G4QGR5"/>
<proteinExistence type="predicted"/>